<evidence type="ECO:0000313" key="2">
    <source>
        <dbReference type="Proteomes" id="UP000663203"/>
    </source>
</evidence>
<gene>
    <name evidence="1" type="ORF">J0X25_04715</name>
</gene>
<accession>A0A8A2VDZ5</accession>
<dbReference type="GeneID" id="63186582"/>
<protein>
    <submittedName>
        <fullName evidence="1">Uncharacterized protein</fullName>
    </submittedName>
</protein>
<sequence>MAGREREETHSLRGPTDRTALLEFRDVFESEEPLAAAELDDFFDPDELRITLEDGIGEATGGRFDVVWSTRDDYNIHYTDDLGRNLRWDVHPHDYPMPDDDAHFHPPPNAASDPAAVESSCIEVAEIRLVARATIALWRAAYDTGSIDDPNGFVDPP</sequence>
<dbReference type="Proteomes" id="UP000663203">
    <property type="component" value="Chromosome"/>
</dbReference>
<dbReference type="KEGG" id="hakz:J0X25_04715"/>
<proteinExistence type="predicted"/>
<keyword evidence="2" id="KW-1185">Reference proteome</keyword>
<dbReference type="Pfam" id="PF20126">
    <property type="entry name" value="TumE"/>
    <property type="match status" value="1"/>
</dbReference>
<evidence type="ECO:0000313" key="1">
    <source>
        <dbReference type="EMBL" id="QSX00270.1"/>
    </source>
</evidence>
<dbReference type="RefSeq" id="WP_207289990.1">
    <property type="nucleotide sequence ID" value="NZ_CP071462.1"/>
</dbReference>
<reference evidence="1 2" key="1">
    <citation type="submission" date="2021-03" db="EMBL/GenBank/DDBJ databases">
        <title>Haloterrigena longa sp. nov. and Haloterrigena limicola sp. nov., extremely halophilic archaea isolated from a salt lake.</title>
        <authorList>
            <person name="Henglin C."/>
        </authorList>
    </citation>
    <scope>NUCLEOTIDE SEQUENCE [LARGE SCALE GENOMIC DNA]</scope>
    <source>
        <strain evidence="1 2">KZCA68</strain>
    </source>
</reference>
<dbReference type="EMBL" id="CP071462">
    <property type="protein sequence ID" value="QSX00270.1"/>
    <property type="molecule type" value="Genomic_DNA"/>
</dbReference>
<organism evidence="1 2">
    <name type="scientific">Haloterrigena alkaliphila</name>
    <dbReference type="NCBI Taxonomy" id="2816475"/>
    <lineage>
        <taxon>Archaea</taxon>
        <taxon>Methanobacteriati</taxon>
        <taxon>Methanobacteriota</taxon>
        <taxon>Stenosarchaea group</taxon>
        <taxon>Halobacteria</taxon>
        <taxon>Halobacteriales</taxon>
        <taxon>Natrialbaceae</taxon>
        <taxon>Haloterrigena</taxon>
    </lineage>
</organism>
<dbReference type="AlphaFoldDB" id="A0A8A2VDZ5"/>
<name>A0A8A2VDZ5_9EURY</name>
<dbReference type="InterPro" id="IPR045397">
    <property type="entry name" value="TumE-like"/>
</dbReference>